<evidence type="ECO:0000313" key="4">
    <source>
        <dbReference type="Proteomes" id="UP000027222"/>
    </source>
</evidence>
<dbReference type="Proteomes" id="UP000027222">
    <property type="component" value="Unassembled WGS sequence"/>
</dbReference>
<protein>
    <recommendedName>
        <fullName evidence="2">BTB domain-containing protein</fullName>
    </recommendedName>
</protein>
<dbReference type="Pfam" id="PF00651">
    <property type="entry name" value="BTB"/>
    <property type="match status" value="1"/>
</dbReference>
<gene>
    <name evidence="3" type="ORF">GALMADRAFT_65536</name>
</gene>
<feature type="domain" description="BTB" evidence="2">
    <location>
        <begin position="40"/>
        <end position="105"/>
    </location>
</feature>
<evidence type="ECO:0000256" key="1">
    <source>
        <dbReference type="SAM" id="MobiDB-lite"/>
    </source>
</evidence>
<keyword evidence="4" id="KW-1185">Reference proteome</keyword>
<accession>A0A067TC11</accession>
<name>A0A067TC11_GALM3</name>
<evidence type="ECO:0000313" key="3">
    <source>
        <dbReference type="EMBL" id="KDR77419.1"/>
    </source>
</evidence>
<sequence>MSQTDTPSAHPTKRKRVNEETDSIANGVPSIERSSQFWFKDGSIVIQAESTQFRVHHSVLSLHSTVLKDCFQLPQPDGEPTVEGCPVLHLSDSPKDIEHLLSLFYALYDTADFRKPIPFAITSVTIRLGRKYDLVRFVEDAIGRLNHGFPKTLQNWDEVDHTQVFTDAKGLLFDIINFAYEFSLNSVLPCAFLRLCEKYSLREILLGEERDDQTTASLSHEALQTCLIGRDRIARVVPHQMVDSLARDYPHIGFGHCASPKRCVEIHAFVILPSFFEPITGESDLKIRFPARQCPRPGPDVLFAANDCAKCEQNVSDLYGVIRATLWNKLPKYFGWENWSL</sequence>
<dbReference type="InterPro" id="IPR000210">
    <property type="entry name" value="BTB/POZ_dom"/>
</dbReference>
<feature type="region of interest" description="Disordered" evidence="1">
    <location>
        <begin position="1"/>
        <end position="26"/>
    </location>
</feature>
<organism evidence="3 4">
    <name type="scientific">Galerina marginata (strain CBS 339.88)</name>
    <dbReference type="NCBI Taxonomy" id="685588"/>
    <lineage>
        <taxon>Eukaryota</taxon>
        <taxon>Fungi</taxon>
        <taxon>Dikarya</taxon>
        <taxon>Basidiomycota</taxon>
        <taxon>Agaricomycotina</taxon>
        <taxon>Agaricomycetes</taxon>
        <taxon>Agaricomycetidae</taxon>
        <taxon>Agaricales</taxon>
        <taxon>Agaricineae</taxon>
        <taxon>Strophariaceae</taxon>
        <taxon>Galerina</taxon>
    </lineage>
</organism>
<evidence type="ECO:0000259" key="2">
    <source>
        <dbReference type="PROSITE" id="PS50097"/>
    </source>
</evidence>
<dbReference type="PROSITE" id="PS50097">
    <property type="entry name" value="BTB"/>
    <property type="match status" value="1"/>
</dbReference>
<dbReference type="OrthoDB" id="2799068at2759"/>
<dbReference type="EMBL" id="KL142376">
    <property type="protein sequence ID" value="KDR77419.1"/>
    <property type="molecule type" value="Genomic_DNA"/>
</dbReference>
<dbReference type="Gene3D" id="3.30.710.10">
    <property type="entry name" value="Potassium Channel Kv1.1, Chain A"/>
    <property type="match status" value="1"/>
</dbReference>
<dbReference type="AlphaFoldDB" id="A0A067TC11"/>
<reference evidence="4" key="1">
    <citation type="journal article" date="2014" name="Proc. Natl. Acad. Sci. U.S.A.">
        <title>Extensive sampling of basidiomycete genomes demonstrates inadequacy of the white-rot/brown-rot paradigm for wood decay fungi.</title>
        <authorList>
            <person name="Riley R."/>
            <person name="Salamov A.A."/>
            <person name="Brown D.W."/>
            <person name="Nagy L.G."/>
            <person name="Floudas D."/>
            <person name="Held B.W."/>
            <person name="Levasseur A."/>
            <person name="Lombard V."/>
            <person name="Morin E."/>
            <person name="Otillar R."/>
            <person name="Lindquist E.A."/>
            <person name="Sun H."/>
            <person name="LaButti K.M."/>
            <person name="Schmutz J."/>
            <person name="Jabbour D."/>
            <person name="Luo H."/>
            <person name="Baker S.E."/>
            <person name="Pisabarro A.G."/>
            <person name="Walton J.D."/>
            <person name="Blanchette R.A."/>
            <person name="Henrissat B."/>
            <person name="Martin F."/>
            <person name="Cullen D."/>
            <person name="Hibbett D.S."/>
            <person name="Grigoriev I.V."/>
        </authorList>
    </citation>
    <scope>NUCLEOTIDE SEQUENCE [LARGE SCALE GENOMIC DNA]</scope>
    <source>
        <strain evidence="4">CBS 339.88</strain>
    </source>
</reference>
<dbReference type="HOGENOM" id="CLU_033082_3_2_1"/>
<dbReference type="InterPro" id="IPR011333">
    <property type="entry name" value="SKP1/BTB/POZ_sf"/>
</dbReference>
<proteinExistence type="predicted"/>